<gene>
    <name evidence="2" type="ORF">AHTJR_14665</name>
    <name evidence="1" type="ORF">GPS52_13575</name>
</gene>
<dbReference type="Proteomes" id="UP000451048">
    <property type="component" value="Unassembled WGS sequence"/>
</dbReference>
<dbReference type="RefSeq" id="WP_023187991.1">
    <property type="nucleotide sequence ID" value="NZ_CP018260.1"/>
</dbReference>
<reference evidence="2 3" key="1">
    <citation type="submission" date="2019-03" db="EMBL/GenBank/DDBJ databases">
        <title>Complete genome sequence of two outbreak-associated Acinetobacter haemolyticus strains.</title>
        <authorList>
            <person name="Bai L."/>
            <person name="Zhang S.-C."/>
            <person name="Deng Y."/>
            <person name="Song C.-C."/>
            <person name="Kang G.-B."/>
            <person name="Dong Y."/>
            <person name="Wang Y."/>
            <person name="Gao F."/>
            <person name="Huang H."/>
        </authorList>
    </citation>
    <scope>NUCLEOTIDE SEQUENCE [LARGE SCALE GENOMIC DNA]</scope>
    <source>
        <strain evidence="2 3">TJR01</strain>
    </source>
</reference>
<dbReference type="Proteomes" id="UP000294395">
    <property type="component" value="Chromosome"/>
</dbReference>
<evidence type="ECO:0000313" key="2">
    <source>
        <dbReference type="EMBL" id="QBQ17437.1"/>
    </source>
</evidence>
<name>A0A2K8Q3D6_ACIHA</name>
<accession>A0A2K8Q3D6</accession>
<evidence type="ECO:0000313" key="1">
    <source>
        <dbReference type="EMBL" id="NAR74492.1"/>
    </source>
</evidence>
<evidence type="ECO:0000313" key="4">
    <source>
        <dbReference type="Proteomes" id="UP000451048"/>
    </source>
</evidence>
<dbReference type="EMBL" id="CP038009">
    <property type="protein sequence ID" value="QBQ17437.1"/>
    <property type="molecule type" value="Genomic_DNA"/>
</dbReference>
<reference evidence="1 4" key="2">
    <citation type="submission" date="2019-12" db="EMBL/GenBank/DDBJ databases">
        <title>Acinetobacter haemolyticus comparative genomics.</title>
        <authorList>
            <person name="Castro-Jaimes S."/>
            <person name="Bello-Lopez E."/>
            <person name="Velazquez-Acosta C."/>
            <person name="Volkow-Fernandez P."/>
            <person name="Lozano-Zarain P."/>
            <person name="Castillo Ramirez S."/>
            <person name="Cevallos M.A."/>
        </authorList>
    </citation>
    <scope>NUCLEOTIDE SEQUENCE [LARGE SCALE GENOMIC DNA]</scope>
    <source>
        <strain evidence="1 4">AN10</strain>
    </source>
</reference>
<proteinExistence type="predicted"/>
<protein>
    <recommendedName>
        <fullName evidence="5">HNH endonuclease</fullName>
    </recommendedName>
</protein>
<evidence type="ECO:0000313" key="3">
    <source>
        <dbReference type="Proteomes" id="UP000294395"/>
    </source>
</evidence>
<sequence length="530" mass="60899">MSKRTRDNFTQRTIDALRRRVSNCCSNPECYVLTVEPQATDPTKVIDTGVAAHICAASIGGPRYKAEMTTEERKDINNAIWLCAHCSIKIDREPEAYPAPLLHHWKKEAEHRIKINSNSRLYTQNEADYKVHRTLLQGIGVNLSDRMQTSISEVARAVKSYIHKLDPRLDVEYSFINGSNHFEINVKEDTDDPVIINFIPIDPSEYNEKFSDLIDHGQTLSCDIAKVTTNSLGLDSIFPQNLKDGILIIEPNNKRTAIVEIQDEEGETLMSFEDELILGKETFSFSSMKYNHLLSFKINKIPYSGQPIKDGFNLDLNFQLWDNKNLSKLPYFDQIFKFYKSLSNSKEFKAIIYIDGLEVFSSSTSIGKTYFSRLLPLLSYTYYCRLICNVLHIELPFKSDITFSIEEYRDVFETAKAIKAVQINNKFSCTFTLIRDSLLSISTFMGSSEIIIQQNIIIELDNVFKENIKKDVFIRHTFTNPNLSVINNTKSKKNYTYKIKADNKHHLGRYKRMTTLTPITPANEKEVMSI</sequence>
<evidence type="ECO:0008006" key="5">
    <source>
        <dbReference type="Google" id="ProtNLM"/>
    </source>
</evidence>
<organism evidence="1 4">
    <name type="scientific">Acinetobacter haemolyticus</name>
    <dbReference type="NCBI Taxonomy" id="29430"/>
    <lineage>
        <taxon>Bacteria</taxon>
        <taxon>Pseudomonadati</taxon>
        <taxon>Pseudomonadota</taxon>
        <taxon>Gammaproteobacteria</taxon>
        <taxon>Moraxellales</taxon>
        <taxon>Moraxellaceae</taxon>
        <taxon>Acinetobacter</taxon>
    </lineage>
</organism>
<dbReference type="EMBL" id="WTTO01000050">
    <property type="protein sequence ID" value="NAR74492.1"/>
    <property type="molecule type" value="Genomic_DNA"/>
</dbReference>
<dbReference type="AlphaFoldDB" id="A0A2K8Q3D6"/>